<comment type="similarity">
    <text evidence="2">Belongs to the ZC3H14 family.</text>
</comment>
<evidence type="ECO:0000313" key="10">
    <source>
        <dbReference type="EMBL" id="KAF2835588.1"/>
    </source>
</evidence>
<keyword evidence="11" id="KW-1185">Reference proteome</keyword>
<evidence type="ECO:0000256" key="2">
    <source>
        <dbReference type="ARBA" id="ARBA00008423"/>
    </source>
</evidence>
<gene>
    <name evidence="10" type="ORF">M501DRAFT_941241</name>
</gene>
<dbReference type="InterPro" id="IPR040366">
    <property type="entry name" value="Nab2/ZC3H14"/>
</dbReference>
<organism evidence="10 11">
    <name type="scientific">Patellaria atrata CBS 101060</name>
    <dbReference type="NCBI Taxonomy" id="1346257"/>
    <lineage>
        <taxon>Eukaryota</taxon>
        <taxon>Fungi</taxon>
        <taxon>Dikarya</taxon>
        <taxon>Ascomycota</taxon>
        <taxon>Pezizomycotina</taxon>
        <taxon>Dothideomycetes</taxon>
        <taxon>Dothideomycetes incertae sedis</taxon>
        <taxon>Patellariales</taxon>
        <taxon>Patellariaceae</taxon>
        <taxon>Patellaria</taxon>
    </lineage>
</organism>
<dbReference type="GO" id="GO:0005634">
    <property type="term" value="C:nucleus"/>
    <property type="evidence" value="ECO:0007669"/>
    <property type="project" value="UniProtKB-SubCell"/>
</dbReference>
<evidence type="ECO:0000256" key="6">
    <source>
        <dbReference type="ARBA" id="ARBA00022833"/>
    </source>
</evidence>
<dbReference type="GO" id="GO:0008143">
    <property type="term" value="F:poly(A) binding"/>
    <property type="evidence" value="ECO:0007669"/>
    <property type="project" value="InterPro"/>
</dbReference>
<dbReference type="GO" id="GO:0005737">
    <property type="term" value="C:cytoplasm"/>
    <property type="evidence" value="ECO:0007669"/>
    <property type="project" value="TreeGrafter"/>
</dbReference>
<sequence>MSVEVALDSPLAKALQNVVNPKLAEVGWASGDAGDSTLAEYIVLMLSNGKNQEDIATELSTDLLVDTSGAIDFARWLFEQVNLLNFQINGSAEPSHSGSSNAPIPSQSETTHDQSRDAEMGDSNDGNQTAIPTGPKAMRNGNSKPRGMLGQVNKAMSRNDNPLHRIKGAGGAGRINSHSNREPPKGPRNQAINRGFQMASAIPMQQMQPNGMPNFMGAPPDMTNMNPEQRMQMLKFFEFGSSMMAQFYNVAQPPNAHGQAMGGPVFNPAFQNGTQGPQPGKSLFDRVDNRSQRRGGKFNNTPRATQPQQQDVKMGDDPQPTTDDQSSSMDVETSAAVQKDPPETMCRFNLYCTKSDCPFAHQSPAAPPGVNVDISDVCTFGAACKNKKCVGRHPSPAKKLEHHAQQPCKFWPDCTNEYCPFQHTPKRCTNGADCVTPGCQFAHSKIVCRFNPCTRPQCPYKHSEGQKRGAFEDKVWKANSGKEHVSERKFVNEEEEELILPGAGNENSDPVEPQIIT</sequence>
<proteinExistence type="inferred from homology"/>
<dbReference type="Gene3D" id="4.10.1000.30">
    <property type="match status" value="1"/>
</dbReference>
<feature type="domain" description="Nab2-like CCCH zinc finger" evidence="9">
    <location>
        <begin position="448"/>
        <end position="467"/>
    </location>
</feature>
<keyword evidence="5" id="KW-0863">Zinc-finger</keyword>
<evidence type="ECO:0000256" key="1">
    <source>
        <dbReference type="ARBA" id="ARBA00004123"/>
    </source>
</evidence>
<dbReference type="Gene3D" id="1.10.340.40">
    <property type="entry name" value="Nuclear abundant poly(A) RNA-bind protein 2, N-terminal domain"/>
    <property type="match status" value="1"/>
</dbReference>
<comment type="caution">
    <text evidence="10">The sequence shown here is derived from an EMBL/GenBank/DDBJ whole genome shotgun (WGS) entry which is preliminary data.</text>
</comment>
<dbReference type="FunFam" id="1.10.340.40:FF:000001">
    <property type="entry name" value="Nuclear polyadenylated RNA-binding protein nab2"/>
    <property type="match status" value="1"/>
</dbReference>
<name>A0A9P4VLI5_9PEZI</name>
<dbReference type="Pfam" id="PF14608">
    <property type="entry name" value="zf-CCCH_2"/>
    <property type="match status" value="3"/>
</dbReference>
<dbReference type="GO" id="GO:0008270">
    <property type="term" value="F:zinc ion binding"/>
    <property type="evidence" value="ECO:0007669"/>
    <property type="project" value="UniProtKB-KW"/>
</dbReference>
<feature type="compositionally biased region" description="Polar residues" evidence="8">
    <location>
        <begin position="92"/>
        <end position="109"/>
    </location>
</feature>
<evidence type="ECO:0000256" key="4">
    <source>
        <dbReference type="ARBA" id="ARBA00022737"/>
    </source>
</evidence>
<evidence type="ECO:0000259" key="9">
    <source>
        <dbReference type="Pfam" id="PF22683"/>
    </source>
</evidence>
<reference evidence="10" key="1">
    <citation type="journal article" date="2020" name="Stud. Mycol.">
        <title>101 Dothideomycetes genomes: a test case for predicting lifestyles and emergence of pathogens.</title>
        <authorList>
            <person name="Haridas S."/>
            <person name="Albert R."/>
            <person name="Binder M."/>
            <person name="Bloem J."/>
            <person name="Labutti K."/>
            <person name="Salamov A."/>
            <person name="Andreopoulos B."/>
            <person name="Baker S."/>
            <person name="Barry K."/>
            <person name="Bills G."/>
            <person name="Bluhm B."/>
            <person name="Cannon C."/>
            <person name="Castanera R."/>
            <person name="Culley D."/>
            <person name="Daum C."/>
            <person name="Ezra D."/>
            <person name="Gonzalez J."/>
            <person name="Henrissat B."/>
            <person name="Kuo A."/>
            <person name="Liang C."/>
            <person name="Lipzen A."/>
            <person name="Lutzoni F."/>
            <person name="Magnuson J."/>
            <person name="Mondo S."/>
            <person name="Nolan M."/>
            <person name="Ohm R."/>
            <person name="Pangilinan J."/>
            <person name="Park H.-J."/>
            <person name="Ramirez L."/>
            <person name="Alfaro M."/>
            <person name="Sun H."/>
            <person name="Tritt A."/>
            <person name="Yoshinaga Y."/>
            <person name="Zwiers L.-H."/>
            <person name="Turgeon B."/>
            <person name="Goodwin S."/>
            <person name="Spatafora J."/>
            <person name="Crous P."/>
            <person name="Grigoriev I."/>
        </authorList>
    </citation>
    <scope>NUCLEOTIDE SEQUENCE</scope>
    <source>
        <strain evidence="10">CBS 101060</strain>
    </source>
</reference>
<keyword evidence="7" id="KW-0539">Nucleus</keyword>
<dbReference type="Pfam" id="PF22683">
    <property type="entry name" value="Nab2-like_zf-CCCH"/>
    <property type="match status" value="1"/>
</dbReference>
<dbReference type="Gene3D" id="4.10.1000.40">
    <property type="match status" value="1"/>
</dbReference>
<dbReference type="EMBL" id="MU006107">
    <property type="protein sequence ID" value="KAF2835588.1"/>
    <property type="molecule type" value="Genomic_DNA"/>
</dbReference>
<evidence type="ECO:0000256" key="7">
    <source>
        <dbReference type="ARBA" id="ARBA00023242"/>
    </source>
</evidence>
<dbReference type="InterPro" id="IPR043094">
    <property type="entry name" value="Nab2/ZC3H14_N_sf"/>
</dbReference>
<dbReference type="AlphaFoldDB" id="A0A9P4VLI5"/>
<protein>
    <recommendedName>
        <fullName evidence="9">Nab2-like CCCH zinc finger domain-containing protein</fullName>
    </recommendedName>
</protein>
<dbReference type="InterPro" id="IPR055046">
    <property type="entry name" value="Nab2-like_Znf-CCCH"/>
</dbReference>
<dbReference type="PANTHER" id="PTHR14738">
    <property type="entry name" value="ZINC FINGER CCCH DOMAIN-CONTAINING PROTEIN 14"/>
    <property type="match status" value="1"/>
</dbReference>
<keyword evidence="6" id="KW-0862">Zinc</keyword>
<keyword evidence="4" id="KW-0677">Repeat</keyword>
<dbReference type="Proteomes" id="UP000799429">
    <property type="component" value="Unassembled WGS sequence"/>
</dbReference>
<feature type="compositionally biased region" description="Polar residues" evidence="8">
    <location>
        <begin position="319"/>
        <end position="331"/>
    </location>
</feature>
<evidence type="ECO:0000313" key="11">
    <source>
        <dbReference type="Proteomes" id="UP000799429"/>
    </source>
</evidence>
<feature type="region of interest" description="Disordered" evidence="8">
    <location>
        <begin position="486"/>
        <end position="517"/>
    </location>
</feature>
<dbReference type="FunFam" id="4.10.1000.40:FF:000002">
    <property type="entry name" value="Nuclear polyadenylated RNA-binding protein Nab2"/>
    <property type="match status" value="1"/>
</dbReference>
<evidence type="ECO:0000256" key="3">
    <source>
        <dbReference type="ARBA" id="ARBA00022723"/>
    </source>
</evidence>
<comment type="subcellular location">
    <subcellularLocation>
        <location evidence="1">Nucleus</location>
    </subcellularLocation>
</comment>
<keyword evidence="3" id="KW-0479">Metal-binding</keyword>
<feature type="region of interest" description="Disordered" evidence="8">
    <location>
        <begin position="92"/>
        <end position="191"/>
    </location>
</feature>
<dbReference type="GO" id="GO:0043488">
    <property type="term" value="P:regulation of mRNA stability"/>
    <property type="evidence" value="ECO:0007669"/>
    <property type="project" value="InterPro"/>
</dbReference>
<feature type="region of interest" description="Disordered" evidence="8">
    <location>
        <begin position="259"/>
        <end position="338"/>
    </location>
</feature>
<feature type="compositionally biased region" description="Polar residues" evidence="8">
    <location>
        <begin position="298"/>
        <end position="311"/>
    </location>
</feature>
<feature type="compositionally biased region" description="Basic and acidic residues" evidence="8">
    <location>
        <begin position="110"/>
        <end position="119"/>
    </location>
</feature>
<dbReference type="OrthoDB" id="438553at2759"/>
<accession>A0A9P4VLI5</accession>
<dbReference type="PANTHER" id="PTHR14738:SF29">
    <property type="entry name" value="ZINC FINGER CCCH DOMAIN-CONTAINING PROTEIN 14"/>
    <property type="match status" value="1"/>
</dbReference>
<evidence type="ECO:0000256" key="5">
    <source>
        <dbReference type="ARBA" id="ARBA00022771"/>
    </source>
</evidence>
<evidence type="ECO:0000256" key="8">
    <source>
        <dbReference type="SAM" id="MobiDB-lite"/>
    </source>
</evidence>